<dbReference type="RefSeq" id="WP_091166126.1">
    <property type="nucleotide sequence ID" value="NZ_CBCSFM010000001.1"/>
</dbReference>
<organism evidence="2 3">
    <name type="scientific">Flavobacterium sinopsychrotolerans</name>
    <dbReference type="NCBI Taxonomy" id="604089"/>
    <lineage>
        <taxon>Bacteria</taxon>
        <taxon>Pseudomonadati</taxon>
        <taxon>Bacteroidota</taxon>
        <taxon>Flavobacteriia</taxon>
        <taxon>Flavobacteriales</taxon>
        <taxon>Flavobacteriaceae</taxon>
        <taxon>Flavobacterium</taxon>
    </lineage>
</organism>
<keyword evidence="3" id="KW-1185">Reference proteome</keyword>
<proteinExistence type="predicted"/>
<name>A0A1H8J0C7_9FLAO</name>
<feature type="transmembrane region" description="Helical" evidence="1">
    <location>
        <begin position="96"/>
        <end position="116"/>
    </location>
</feature>
<feature type="transmembrane region" description="Helical" evidence="1">
    <location>
        <begin position="164"/>
        <end position="184"/>
    </location>
</feature>
<reference evidence="3" key="1">
    <citation type="submission" date="2016-10" db="EMBL/GenBank/DDBJ databases">
        <authorList>
            <person name="Varghese N."/>
            <person name="Submissions S."/>
        </authorList>
    </citation>
    <scope>NUCLEOTIDE SEQUENCE [LARGE SCALE GENOMIC DNA]</scope>
    <source>
        <strain evidence="3">CGMCC 1.8704</strain>
    </source>
</reference>
<dbReference type="OrthoDB" id="1438590at2"/>
<dbReference type="Proteomes" id="UP000198657">
    <property type="component" value="Unassembled WGS sequence"/>
</dbReference>
<keyword evidence="1" id="KW-0472">Membrane</keyword>
<keyword evidence="1" id="KW-1133">Transmembrane helix</keyword>
<evidence type="ECO:0000313" key="2">
    <source>
        <dbReference type="EMBL" id="SEN74192.1"/>
    </source>
</evidence>
<feature type="transmembrane region" description="Helical" evidence="1">
    <location>
        <begin position="65"/>
        <end position="90"/>
    </location>
</feature>
<feature type="transmembrane region" description="Helical" evidence="1">
    <location>
        <begin position="16"/>
        <end position="35"/>
    </location>
</feature>
<feature type="transmembrane region" description="Helical" evidence="1">
    <location>
        <begin position="140"/>
        <end position="158"/>
    </location>
</feature>
<sequence length="223" mass="26324">MIETILHPRITENKDWATALFVLSFAIIAITKSIFENRFGDFANLIFSNKYTKVYRDNSHLKSGFTISLFFVQIISLAFFIQISLSYFGHASKTDWVLYIQIFTFLIFFILSKYLIEKIIATSFNIEEFMDQFNLQKVTYRTYIGLLILPINIILFYYDSISRNIPALIIVIILAINMLTYSISIKNYQNLIFGKLFYFILYLCTLEIAPYYFMYYWFTKGSA</sequence>
<evidence type="ECO:0008006" key="4">
    <source>
        <dbReference type="Google" id="ProtNLM"/>
    </source>
</evidence>
<dbReference type="InterPro" id="IPR025367">
    <property type="entry name" value="DUF4271"/>
</dbReference>
<gene>
    <name evidence="2" type="ORF">SAMN04487942_0800</name>
</gene>
<evidence type="ECO:0000313" key="3">
    <source>
        <dbReference type="Proteomes" id="UP000198657"/>
    </source>
</evidence>
<accession>A0A1H8J0C7</accession>
<dbReference type="STRING" id="604089.SAMN04487942_0800"/>
<dbReference type="Pfam" id="PF14093">
    <property type="entry name" value="DUF4271"/>
    <property type="match status" value="1"/>
</dbReference>
<dbReference type="EMBL" id="FODN01000001">
    <property type="protein sequence ID" value="SEN74192.1"/>
    <property type="molecule type" value="Genomic_DNA"/>
</dbReference>
<keyword evidence="1" id="KW-0812">Transmembrane</keyword>
<dbReference type="AlphaFoldDB" id="A0A1H8J0C7"/>
<evidence type="ECO:0000256" key="1">
    <source>
        <dbReference type="SAM" id="Phobius"/>
    </source>
</evidence>
<protein>
    <recommendedName>
        <fullName evidence="4">DUF4271 domain-containing protein</fullName>
    </recommendedName>
</protein>
<feature type="transmembrane region" description="Helical" evidence="1">
    <location>
        <begin position="196"/>
        <end position="218"/>
    </location>
</feature>